<organism evidence="1 2">
    <name type="scientific">Taklimakanibacter albus</name>
    <dbReference type="NCBI Taxonomy" id="2800327"/>
    <lineage>
        <taxon>Bacteria</taxon>
        <taxon>Pseudomonadati</taxon>
        <taxon>Pseudomonadota</taxon>
        <taxon>Alphaproteobacteria</taxon>
        <taxon>Hyphomicrobiales</taxon>
        <taxon>Aestuariivirgaceae</taxon>
        <taxon>Taklimakanibacter</taxon>
    </lineage>
</organism>
<accession>A0ACC5R3Y3</accession>
<keyword evidence="2" id="KW-1185">Reference proteome</keyword>
<sequence length="559" mass="59868">MIVQDGKIQYANPAALKLLRYAGSESLRDKIAFSGLPPRGTSTARLVTGDGAPITVNLTVLPIAWRGGPALQVTLAEIAQAVEAEPAPVPAAPPKAELPAAPLKVEAPAPRLVHPSPSAEPQIVAKPPQDEKPAKAELVIDLPREEPPPPAEPASPPAPVQAEAPQPKPAAVPAPAPLPPQPNARAEEDEELRNILDTAADGIITLDTSGQIRSFSAGAEAIFGYRIAEVIDKPLATLLAPDSRRVLRDYLSALQGPGLAAVFNDGREVTAVVKQGGVVPLFLTIGRLHSTRENSASFCAVLRDITQWKRTEAELREAKDAAEQASKQKSEFLAKISHELRTPLNAILGFSEVMRMERFGEIRNDKYRGYVNDIHSSGAHLLSLINDLLDLSKVEAGKLELNFTSVALPDVVDQAIKMVQEQATAARVILRRTMPGDLPNVVADQRSMSQVMLNLLSNAIKFTEPGGQVIISAQLTKAGELKLRVKDTGLGMTEAEIKEALEPFRRITTDGRNVPGTGLGLPLTKALAEANRAQFDISSEPRKGTLVEITFPTTRVLAV</sequence>
<dbReference type="EMBL" id="JAENHL010000007">
    <property type="protein sequence ID" value="MBK1867083.1"/>
    <property type="molecule type" value="Genomic_DNA"/>
</dbReference>
<protein>
    <submittedName>
        <fullName evidence="1">PAS domain S-box protein</fullName>
    </submittedName>
</protein>
<gene>
    <name evidence="1" type="ORF">JHL16_12070</name>
</gene>
<evidence type="ECO:0000313" key="2">
    <source>
        <dbReference type="Proteomes" id="UP000616151"/>
    </source>
</evidence>
<reference evidence="1" key="1">
    <citation type="submission" date="2021-01" db="EMBL/GenBank/DDBJ databases">
        <authorList>
            <person name="Sun Q."/>
        </authorList>
    </citation>
    <scope>NUCLEOTIDE SEQUENCE</scope>
    <source>
        <strain evidence="1">YIM B02566</strain>
    </source>
</reference>
<proteinExistence type="predicted"/>
<dbReference type="Proteomes" id="UP000616151">
    <property type="component" value="Unassembled WGS sequence"/>
</dbReference>
<name>A0ACC5R3Y3_9HYPH</name>
<evidence type="ECO:0000313" key="1">
    <source>
        <dbReference type="EMBL" id="MBK1867083.1"/>
    </source>
</evidence>
<comment type="caution">
    <text evidence="1">The sequence shown here is derived from an EMBL/GenBank/DDBJ whole genome shotgun (WGS) entry which is preliminary data.</text>
</comment>